<dbReference type="CDD" id="cd02440">
    <property type="entry name" value="AdoMet_MTases"/>
    <property type="match status" value="1"/>
</dbReference>
<dbReference type="InterPro" id="IPR054728">
    <property type="entry name" value="RsmB-like_ferredoxin"/>
</dbReference>
<keyword evidence="8 13" id="KW-0949">S-adenosyl-L-methionine</keyword>
<evidence type="ECO:0000256" key="3">
    <source>
        <dbReference type="ARBA" id="ARBA00012140"/>
    </source>
</evidence>
<protein>
    <recommendedName>
        <fullName evidence="3">16S rRNA (cytosine(967)-C(5))-methyltransferase</fullName>
        <ecNumber evidence="3">2.1.1.176</ecNumber>
    </recommendedName>
    <alternativeName>
        <fullName evidence="10">16S rRNA m5C967 methyltransferase</fullName>
    </alternativeName>
    <alternativeName>
        <fullName evidence="11">rRNA (cytosine-C(5)-)-methyltransferase RsmB</fullName>
    </alternativeName>
</protein>
<evidence type="ECO:0000256" key="12">
    <source>
        <dbReference type="ARBA" id="ARBA00047283"/>
    </source>
</evidence>
<dbReference type="InterPro" id="IPR029063">
    <property type="entry name" value="SAM-dependent_MTases_sf"/>
</dbReference>
<accession>A0A1M7CCI4</accession>
<dbReference type="FunFam" id="3.40.50.150:FF:000022">
    <property type="entry name" value="Ribosomal RNA small subunit methyltransferase B"/>
    <property type="match status" value="1"/>
</dbReference>
<evidence type="ECO:0000256" key="1">
    <source>
        <dbReference type="ARBA" id="ARBA00002724"/>
    </source>
</evidence>
<name>A0A1M7CCI4_9BACL</name>
<feature type="domain" description="SAM-dependent MTase RsmB/NOP-type" evidence="14">
    <location>
        <begin position="165"/>
        <end position="432"/>
    </location>
</feature>
<dbReference type="GO" id="GO:0006355">
    <property type="term" value="P:regulation of DNA-templated transcription"/>
    <property type="evidence" value="ECO:0007669"/>
    <property type="project" value="InterPro"/>
</dbReference>
<keyword evidence="16" id="KW-1185">Reference proteome</keyword>
<dbReference type="Gene3D" id="3.40.50.150">
    <property type="entry name" value="Vaccinia Virus protein VP39"/>
    <property type="match status" value="1"/>
</dbReference>
<evidence type="ECO:0000256" key="4">
    <source>
        <dbReference type="ARBA" id="ARBA00022490"/>
    </source>
</evidence>
<dbReference type="Pfam" id="PF22458">
    <property type="entry name" value="RsmF-B_ferredox"/>
    <property type="match status" value="1"/>
</dbReference>
<dbReference type="SUPFAM" id="SSF53335">
    <property type="entry name" value="S-adenosyl-L-methionine-dependent methyltransferases"/>
    <property type="match status" value="1"/>
</dbReference>
<organism evidence="15 16">
    <name type="scientific">Lacicoccus alkaliphilus DSM 16010</name>
    <dbReference type="NCBI Taxonomy" id="1123231"/>
    <lineage>
        <taxon>Bacteria</taxon>
        <taxon>Bacillati</taxon>
        <taxon>Bacillota</taxon>
        <taxon>Bacilli</taxon>
        <taxon>Bacillales</taxon>
        <taxon>Salinicoccaceae</taxon>
        <taxon>Lacicoccus</taxon>
    </lineage>
</organism>
<dbReference type="InterPro" id="IPR035926">
    <property type="entry name" value="NusB-like_sf"/>
</dbReference>
<feature type="binding site" evidence="13">
    <location>
        <begin position="255"/>
        <end position="261"/>
    </location>
    <ligand>
        <name>S-adenosyl-L-methionine</name>
        <dbReference type="ChEBI" id="CHEBI:59789"/>
    </ligand>
</feature>
<feature type="binding site" evidence="13">
    <location>
        <position position="305"/>
    </location>
    <ligand>
        <name>S-adenosyl-L-methionine</name>
        <dbReference type="ChEBI" id="CHEBI:59789"/>
    </ligand>
</feature>
<keyword evidence="4" id="KW-0963">Cytoplasm</keyword>
<dbReference type="NCBIfam" id="TIGR00563">
    <property type="entry name" value="rsmB"/>
    <property type="match status" value="1"/>
</dbReference>
<dbReference type="GO" id="GO:0005737">
    <property type="term" value="C:cytoplasm"/>
    <property type="evidence" value="ECO:0007669"/>
    <property type="project" value="UniProtKB-SubCell"/>
</dbReference>
<evidence type="ECO:0000256" key="7">
    <source>
        <dbReference type="ARBA" id="ARBA00022679"/>
    </source>
</evidence>
<reference evidence="15 16" key="1">
    <citation type="submission" date="2016-11" db="EMBL/GenBank/DDBJ databases">
        <authorList>
            <person name="Jaros S."/>
            <person name="Januszkiewicz K."/>
            <person name="Wedrychowicz H."/>
        </authorList>
    </citation>
    <scope>NUCLEOTIDE SEQUENCE [LARGE SCALE GENOMIC DNA]</scope>
    <source>
        <strain evidence="15 16">DSM 16010</strain>
    </source>
</reference>
<dbReference type="Pfam" id="PF01029">
    <property type="entry name" value="NusB"/>
    <property type="match status" value="1"/>
</dbReference>
<dbReference type="InterPro" id="IPR004573">
    <property type="entry name" value="rRNA_ssu_MeTfrase_B"/>
</dbReference>
<dbReference type="PROSITE" id="PS51686">
    <property type="entry name" value="SAM_MT_RSMB_NOP"/>
    <property type="match status" value="1"/>
</dbReference>
<evidence type="ECO:0000256" key="10">
    <source>
        <dbReference type="ARBA" id="ARBA00030399"/>
    </source>
</evidence>
<dbReference type="PANTHER" id="PTHR22807">
    <property type="entry name" value="NOP2 YEAST -RELATED NOL1/NOP2/FMU SUN DOMAIN-CONTAINING"/>
    <property type="match status" value="1"/>
</dbReference>
<evidence type="ECO:0000256" key="9">
    <source>
        <dbReference type="ARBA" id="ARBA00022884"/>
    </source>
</evidence>
<keyword evidence="7 13" id="KW-0808">Transferase</keyword>
<dbReference type="NCBIfam" id="NF011494">
    <property type="entry name" value="PRK14902.1"/>
    <property type="match status" value="1"/>
</dbReference>
<evidence type="ECO:0000313" key="16">
    <source>
        <dbReference type="Proteomes" id="UP000184206"/>
    </source>
</evidence>
<comment type="subcellular location">
    <subcellularLocation>
        <location evidence="2">Cytoplasm</location>
    </subcellularLocation>
</comment>
<dbReference type="SUPFAM" id="SSF48013">
    <property type="entry name" value="NusB-like"/>
    <property type="match status" value="1"/>
</dbReference>
<dbReference type="Gene3D" id="3.30.70.1170">
    <property type="entry name" value="Sun protein, domain 3"/>
    <property type="match status" value="1"/>
</dbReference>
<gene>
    <name evidence="15" type="ORF">SAMN02745189_00744</name>
</gene>
<keyword evidence="9 13" id="KW-0694">RNA-binding</keyword>
<keyword evidence="5" id="KW-0698">rRNA processing</keyword>
<dbReference type="GO" id="GO:0003723">
    <property type="term" value="F:RNA binding"/>
    <property type="evidence" value="ECO:0007669"/>
    <property type="project" value="UniProtKB-UniRule"/>
</dbReference>
<dbReference type="InterPro" id="IPR001678">
    <property type="entry name" value="MeTrfase_RsmB-F_NOP2_dom"/>
</dbReference>
<evidence type="ECO:0000256" key="13">
    <source>
        <dbReference type="PROSITE-ProRule" id="PRU01023"/>
    </source>
</evidence>
<sequence length="436" mass="49720">MTVRETAFDAYLKIMDEKAYSNIVIDEVLNSGEVSPKDSGLFTELIYGTLSRQLTLNFYLQPFLRTKVKKWHRHLLNMAAYQMVYLDRVPAYAVINETVEIAKEYGGRQAANATNAILRNFMREPLREIAEIKNPEKRLSVETSIPLWVIKHWKTHYKAEGAEKIARSLATHPEMYIRVNTRYTDPVSLKEKLDLEGHPVELTELHPDALVVSSGASIMNTGSYMDGDFSIQDVSSMFVNTALEPRNGDVILDACSAPGGKGLHVLEKNPDGHVDLSDVHAHKVRTIERNANRLKLENYDAFKGDATQHEYPRMYDKIIVDAPCSGLGVIKRKPEIRYERNSKDIDNLVDLQLEILDHVKKFLKPGGTLIYATCTIHQMENENVAYTFVKSNDNFKFEDFHIPALDFTGPHRQILPYELNTDGFFIARFKKDVLND</sequence>
<evidence type="ECO:0000256" key="5">
    <source>
        <dbReference type="ARBA" id="ARBA00022552"/>
    </source>
</evidence>
<dbReference type="InterPro" id="IPR023267">
    <property type="entry name" value="RCMT"/>
</dbReference>
<dbReference type="InterPro" id="IPR049560">
    <property type="entry name" value="MeTrfase_RsmB-F_NOP2_cat"/>
</dbReference>
<dbReference type="GO" id="GO:0008649">
    <property type="term" value="F:rRNA methyltransferase activity"/>
    <property type="evidence" value="ECO:0007669"/>
    <property type="project" value="InterPro"/>
</dbReference>
<evidence type="ECO:0000256" key="6">
    <source>
        <dbReference type="ARBA" id="ARBA00022603"/>
    </source>
</evidence>
<comment type="catalytic activity">
    <reaction evidence="12">
        <text>cytidine(967) in 16S rRNA + S-adenosyl-L-methionine = 5-methylcytidine(967) in 16S rRNA + S-adenosyl-L-homocysteine + H(+)</text>
        <dbReference type="Rhea" id="RHEA:42748"/>
        <dbReference type="Rhea" id="RHEA-COMP:10219"/>
        <dbReference type="Rhea" id="RHEA-COMP:10220"/>
        <dbReference type="ChEBI" id="CHEBI:15378"/>
        <dbReference type="ChEBI" id="CHEBI:57856"/>
        <dbReference type="ChEBI" id="CHEBI:59789"/>
        <dbReference type="ChEBI" id="CHEBI:74483"/>
        <dbReference type="ChEBI" id="CHEBI:82748"/>
        <dbReference type="EC" id="2.1.1.176"/>
    </reaction>
</comment>
<dbReference type="RefSeq" id="WP_178138215.1">
    <property type="nucleotide sequence ID" value="NZ_FRCF01000002.1"/>
</dbReference>
<evidence type="ECO:0000256" key="8">
    <source>
        <dbReference type="ARBA" id="ARBA00022691"/>
    </source>
</evidence>
<evidence type="ECO:0000256" key="11">
    <source>
        <dbReference type="ARBA" id="ARBA00031088"/>
    </source>
</evidence>
<dbReference type="STRING" id="1123231.SAMN02745189_00744"/>
<comment type="similarity">
    <text evidence="13">Belongs to the class I-like SAM-binding methyltransferase superfamily. RsmB/NOP family.</text>
</comment>
<dbReference type="Gene3D" id="1.10.940.10">
    <property type="entry name" value="NusB-like"/>
    <property type="match status" value="1"/>
</dbReference>
<feature type="binding site" evidence="13">
    <location>
        <position position="278"/>
    </location>
    <ligand>
        <name>S-adenosyl-L-methionine</name>
        <dbReference type="ChEBI" id="CHEBI:59789"/>
    </ligand>
</feature>
<feature type="active site" description="Nucleophile" evidence="13">
    <location>
        <position position="374"/>
    </location>
</feature>
<dbReference type="Pfam" id="PF01189">
    <property type="entry name" value="Methyltr_RsmB-F"/>
    <property type="match status" value="1"/>
</dbReference>
<evidence type="ECO:0000313" key="15">
    <source>
        <dbReference type="EMBL" id="SHL64931.1"/>
    </source>
</evidence>
<dbReference type="FunFam" id="1.10.940.10:FF:000006">
    <property type="entry name" value="16S rRNA (Cytosine(967)-C(5))-methyltransferase RsmB"/>
    <property type="match status" value="1"/>
</dbReference>
<evidence type="ECO:0000256" key="2">
    <source>
        <dbReference type="ARBA" id="ARBA00004496"/>
    </source>
</evidence>
<proteinExistence type="inferred from homology"/>
<comment type="function">
    <text evidence="1">Specifically methylates the cytosine at position 967 (m5C967) of 16S rRNA.</text>
</comment>
<keyword evidence="6 13" id="KW-0489">Methyltransferase</keyword>
<dbReference type="EC" id="2.1.1.176" evidence="3"/>
<dbReference type="InterPro" id="IPR006027">
    <property type="entry name" value="NusB_RsmB_TIM44"/>
</dbReference>
<dbReference type="PRINTS" id="PR02008">
    <property type="entry name" value="RCMTFAMILY"/>
</dbReference>
<dbReference type="Proteomes" id="UP000184206">
    <property type="component" value="Unassembled WGS sequence"/>
</dbReference>
<dbReference type="PANTHER" id="PTHR22807:SF53">
    <property type="entry name" value="RIBOSOMAL RNA SMALL SUBUNIT METHYLTRANSFERASE B-RELATED"/>
    <property type="match status" value="1"/>
</dbReference>
<evidence type="ECO:0000259" key="14">
    <source>
        <dbReference type="PROSITE" id="PS51686"/>
    </source>
</evidence>
<dbReference type="EMBL" id="FRCF01000002">
    <property type="protein sequence ID" value="SHL64931.1"/>
    <property type="molecule type" value="Genomic_DNA"/>
</dbReference>
<dbReference type="AlphaFoldDB" id="A0A1M7CCI4"/>
<feature type="binding site" evidence="13">
    <location>
        <position position="321"/>
    </location>
    <ligand>
        <name>S-adenosyl-L-methionine</name>
        <dbReference type="ChEBI" id="CHEBI:59789"/>
    </ligand>
</feature>